<dbReference type="GO" id="GO:0006879">
    <property type="term" value="P:intracellular iron ion homeostasis"/>
    <property type="evidence" value="ECO:0007669"/>
    <property type="project" value="TreeGrafter"/>
</dbReference>
<dbReference type="EC" id="1.14.13.196" evidence="4"/>
<dbReference type="STRING" id="41688.A0A2N3NFW9"/>
<dbReference type="Pfam" id="PF13434">
    <property type="entry name" value="Lys_Orn_oxgnase"/>
    <property type="match status" value="1"/>
</dbReference>
<feature type="compositionally biased region" description="Low complexity" evidence="11">
    <location>
        <begin position="26"/>
        <end position="46"/>
    </location>
</feature>
<evidence type="ECO:0000256" key="2">
    <source>
        <dbReference type="ARBA" id="ARBA00004924"/>
    </source>
</evidence>
<dbReference type="GO" id="GO:0016491">
    <property type="term" value="F:oxidoreductase activity"/>
    <property type="evidence" value="ECO:0007669"/>
    <property type="project" value="UniProtKB-KW"/>
</dbReference>
<feature type="compositionally biased region" description="Polar residues" evidence="11">
    <location>
        <begin position="12"/>
        <end position="25"/>
    </location>
</feature>
<keyword evidence="8" id="KW-0560">Oxidoreductase</keyword>
<dbReference type="InterPro" id="IPR036188">
    <property type="entry name" value="FAD/NAD-bd_sf"/>
</dbReference>
<dbReference type="EMBL" id="NLAX01000008">
    <property type="protein sequence ID" value="PKS11301.1"/>
    <property type="molecule type" value="Genomic_DNA"/>
</dbReference>
<evidence type="ECO:0000256" key="4">
    <source>
        <dbReference type="ARBA" id="ARBA00012881"/>
    </source>
</evidence>
<reference evidence="12 13" key="1">
    <citation type="journal article" date="2017" name="G3 (Bethesda)">
        <title>First Draft Genome Sequence of the Pathogenic Fungus Lomentospora prolificans (Formerly Scedosporium prolificans).</title>
        <authorList>
            <person name="Luo R."/>
            <person name="Zimin A."/>
            <person name="Workman R."/>
            <person name="Fan Y."/>
            <person name="Pertea G."/>
            <person name="Grossman N."/>
            <person name="Wear M.P."/>
            <person name="Jia B."/>
            <person name="Miller H."/>
            <person name="Casadevall A."/>
            <person name="Timp W."/>
            <person name="Zhang S.X."/>
            <person name="Salzberg S.L."/>
        </authorList>
    </citation>
    <scope>NUCLEOTIDE SEQUENCE [LARGE SCALE GENOMIC DNA]</scope>
    <source>
        <strain evidence="12 13">JHH-5317</strain>
    </source>
</reference>
<comment type="catalytic activity">
    <reaction evidence="9">
        <text>L-ornithine + NADPH + O2 = N(5)-hydroxy-L-ornithine + NADP(+) + H2O</text>
        <dbReference type="Rhea" id="RHEA:41508"/>
        <dbReference type="ChEBI" id="CHEBI:15377"/>
        <dbReference type="ChEBI" id="CHEBI:15379"/>
        <dbReference type="ChEBI" id="CHEBI:46911"/>
        <dbReference type="ChEBI" id="CHEBI:57783"/>
        <dbReference type="ChEBI" id="CHEBI:58349"/>
        <dbReference type="ChEBI" id="CHEBI:78275"/>
        <dbReference type="EC" id="1.14.13.196"/>
    </reaction>
</comment>
<dbReference type="Gene3D" id="3.50.50.60">
    <property type="entry name" value="FAD/NAD(P)-binding domain"/>
    <property type="match status" value="1"/>
</dbReference>
<evidence type="ECO:0000313" key="13">
    <source>
        <dbReference type="Proteomes" id="UP000233524"/>
    </source>
</evidence>
<comment type="caution">
    <text evidence="12">The sequence shown here is derived from an EMBL/GenBank/DDBJ whole genome shotgun (WGS) entry which is preliminary data.</text>
</comment>
<evidence type="ECO:0000256" key="9">
    <source>
        <dbReference type="ARBA" id="ARBA00047598"/>
    </source>
</evidence>
<dbReference type="InterPro" id="IPR025700">
    <property type="entry name" value="Lys/Orn_oxygenase"/>
</dbReference>
<evidence type="ECO:0000256" key="7">
    <source>
        <dbReference type="ARBA" id="ARBA00022857"/>
    </source>
</evidence>
<comment type="similarity">
    <text evidence="3">Belongs to the lysine N(6)-hydroxylase/L-ornithine N(5)-oxygenase family.</text>
</comment>
<dbReference type="PANTHER" id="PTHR42802">
    <property type="entry name" value="MONOOXYGENASE"/>
    <property type="match status" value="1"/>
</dbReference>
<keyword evidence="5" id="KW-0285">Flavoprotein</keyword>
<dbReference type="PANTHER" id="PTHR42802:SF1">
    <property type="entry name" value="L-ORNITHINE N(5)-MONOOXYGENASE"/>
    <property type="match status" value="1"/>
</dbReference>
<comment type="pathway">
    <text evidence="2">Siderophore biosynthesis.</text>
</comment>
<evidence type="ECO:0000256" key="10">
    <source>
        <dbReference type="ARBA" id="ARBA00049248"/>
    </source>
</evidence>
<dbReference type="OrthoDB" id="3519933at2759"/>
<name>A0A2N3NFW9_9PEZI</name>
<evidence type="ECO:0000256" key="11">
    <source>
        <dbReference type="SAM" id="MobiDB-lite"/>
    </source>
</evidence>
<comment type="cofactor">
    <cofactor evidence="1">
        <name>FAD</name>
        <dbReference type="ChEBI" id="CHEBI:57692"/>
    </cofactor>
</comment>
<dbReference type="PRINTS" id="PR00368">
    <property type="entry name" value="FADPNR"/>
</dbReference>
<dbReference type="InParanoid" id="A0A2N3NFW9"/>
<evidence type="ECO:0000256" key="8">
    <source>
        <dbReference type="ARBA" id="ARBA00023002"/>
    </source>
</evidence>
<organism evidence="12 13">
    <name type="scientific">Lomentospora prolificans</name>
    <dbReference type="NCBI Taxonomy" id="41688"/>
    <lineage>
        <taxon>Eukaryota</taxon>
        <taxon>Fungi</taxon>
        <taxon>Dikarya</taxon>
        <taxon>Ascomycota</taxon>
        <taxon>Pezizomycotina</taxon>
        <taxon>Sordariomycetes</taxon>
        <taxon>Hypocreomycetidae</taxon>
        <taxon>Microascales</taxon>
        <taxon>Microascaceae</taxon>
        <taxon>Lomentospora</taxon>
    </lineage>
</organism>
<keyword evidence="6" id="KW-0274">FAD</keyword>
<accession>A0A2N3NFW9</accession>
<keyword evidence="7" id="KW-0521">NADP</keyword>
<dbReference type="SUPFAM" id="SSF51905">
    <property type="entry name" value="FAD/NAD(P)-binding domain"/>
    <property type="match status" value="2"/>
</dbReference>
<dbReference type="SMR" id="A0A2N3NFW9"/>
<feature type="region of interest" description="Disordered" evidence="11">
    <location>
        <begin position="1"/>
        <end position="76"/>
    </location>
</feature>
<sequence>MSPHISDDFCASDSQSNGHNITNRASVVNGVNGTNGINGTNGHSNGYTTGNSHHAQESLAVQPPLPQEETSAQTTAVRSLVEPPAAMTPATRTIPKSQFLLPTDSTDIHDLLCVGFGPASLSIAIAMHDRLAAGGQVGSEARTPRVLFLEKQARFAWHAGMLLPGAKMQISFLKDLATLRDPRSRFTFLNYLHENNRLIDFINLNTFLPARVEFEDYLRWCASHFDDVVQYNHEVVAVSPEPTSESGVKIFTVSCRNVSTGTISTYRAKNVVLALGGQAKIPKVLSINHPRIIHSSQYAQLVPKILTESQKPYSIAVIGAGQSAAEIFSNLQTLYPNSRTHMIMRSQFLRPSDDSPFINGIFDPEFIDIIHGKSSQWRQNFLVDAKATNYSVVRLELIESIYEHMYDQKRDIGPDQTQWPHRIRGGYTVNSVESKGPNPEDGLRVRIAPVTGDDEPAVPEEVIDVDLVISATGYQRTAHLTILKETLPLLPLASAKAAAQVDAHGKSIDGWQVCCPDNNGATQTRTLEVNRNYSVKFDTNAVQPGSGLWLQGCCEGTHGLSDTLLSVLATRSGEMVNAIFGA</sequence>
<evidence type="ECO:0000256" key="6">
    <source>
        <dbReference type="ARBA" id="ARBA00022827"/>
    </source>
</evidence>
<evidence type="ECO:0000256" key="1">
    <source>
        <dbReference type="ARBA" id="ARBA00001974"/>
    </source>
</evidence>
<evidence type="ECO:0000256" key="3">
    <source>
        <dbReference type="ARBA" id="ARBA00007588"/>
    </source>
</evidence>
<gene>
    <name evidence="12" type="ORF">jhhlp_003063</name>
</gene>
<comment type="catalytic activity">
    <reaction evidence="10">
        <text>L-ornithine + NADH + O2 = N(5)-hydroxy-L-ornithine + NAD(+) + H2O</text>
        <dbReference type="Rhea" id="RHEA:41512"/>
        <dbReference type="ChEBI" id="CHEBI:15377"/>
        <dbReference type="ChEBI" id="CHEBI:15379"/>
        <dbReference type="ChEBI" id="CHEBI:46911"/>
        <dbReference type="ChEBI" id="CHEBI:57540"/>
        <dbReference type="ChEBI" id="CHEBI:57945"/>
        <dbReference type="ChEBI" id="CHEBI:78275"/>
        <dbReference type="EC" id="1.14.13.196"/>
    </reaction>
</comment>
<dbReference type="VEuPathDB" id="FungiDB:jhhlp_003063"/>
<evidence type="ECO:0000256" key="5">
    <source>
        <dbReference type="ARBA" id="ARBA00022630"/>
    </source>
</evidence>
<keyword evidence="13" id="KW-1185">Reference proteome</keyword>
<evidence type="ECO:0000313" key="12">
    <source>
        <dbReference type="EMBL" id="PKS11301.1"/>
    </source>
</evidence>
<dbReference type="AlphaFoldDB" id="A0A2N3NFW9"/>
<protein>
    <recommendedName>
        <fullName evidence="4">L-ornithine N(5)-monooxygenase [NAD(P)H]</fullName>
        <ecNumber evidence="4">1.14.13.196</ecNumber>
    </recommendedName>
</protein>
<dbReference type="Proteomes" id="UP000233524">
    <property type="component" value="Unassembled WGS sequence"/>
</dbReference>
<proteinExistence type="inferred from homology"/>